<feature type="domain" description="Phosphagen kinase C-terminal" evidence="6">
    <location>
        <begin position="15"/>
        <end position="245"/>
    </location>
</feature>
<dbReference type="PANTHER" id="PTHR11547">
    <property type="entry name" value="ARGININE OR CREATINE KINASE"/>
    <property type="match status" value="1"/>
</dbReference>
<dbReference type="Gene3D" id="3.30.590.10">
    <property type="entry name" value="Glutamine synthetase/guanido kinase, catalytic domain"/>
    <property type="match status" value="1"/>
</dbReference>
<evidence type="ECO:0000313" key="7">
    <source>
        <dbReference type="EMBL" id="MBB6051019.1"/>
    </source>
</evidence>
<feature type="binding site" evidence="5">
    <location>
        <begin position="18"/>
        <end position="22"/>
    </location>
    <ligand>
        <name>ATP</name>
        <dbReference type="ChEBI" id="CHEBI:30616"/>
    </ligand>
</feature>
<proteinExistence type="inferred from homology"/>
<dbReference type="PANTHER" id="PTHR11547:SF38">
    <property type="entry name" value="ARGININE KINASE 1-RELATED"/>
    <property type="match status" value="1"/>
</dbReference>
<comment type="caution">
    <text evidence="5">Lacks conserved residue(s) required for the propagation of feature annotation.</text>
</comment>
<organism evidence="7 8">
    <name type="scientific">Armatimonas rosea</name>
    <dbReference type="NCBI Taxonomy" id="685828"/>
    <lineage>
        <taxon>Bacteria</taxon>
        <taxon>Bacillati</taxon>
        <taxon>Armatimonadota</taxon>
        <taxon>Armatimonadia</taxon>
        <taxon>Armatimonadales</taxon>
        <taxon>Armatimonadaceae</taxon>
        <taxon>Armatimonas</taxon>
    </lineage>
</organism>
<feature type="binding site" evidence="5">
    <location>
        <position position="114"/>
    </location>
    <ligand>
        <name>ATP</name>
        <dbReference type="ChEBI" id="CHEBI:30616"/>
    </ligand>
</feature>
<keyword evidence="2 5" id="KW-0547">Nucleotide-binding</keyword>
<dbReference type="GO" id="GO:0005524">
    <property type="term" value="F:ATP binding"/>
    <property type="evidence" value="ECO:0007669"/>
    <property type="project" value="UniProtKB-UniRule"/>
</dbReference>
<keyword evidence="4 5" id="KW-0067">ATP-binding</keyword>
<keyword evidence="1 5" id="KW-0808">Transferase</keyword>
<dbReference type="Pfam" id="PF00217">
    <property type="entry name" value="ATP-gua_Ptrans"/>
    <property type="match status" value="1"/>
</dbReference>
<evidence type="ECO:0000259" key="6">
    <source>
        <dbReference type="PROSITE" id="PS51510"/>
    </source>
</evidence>
<keyword evidence="3 5" id="KW-0418">Kinase</keyword>
<dbReference type="CDD" id="cd07930">
    <property type="entry name" value="bacterial_phosphagen_kinase"/>
    <property type="match status" value="1"/>
</dbReference>
<dbReference type="EC" id="2.7.14.1" evidence="7"/>
<dbReference type="AlphaFoldDB" id="A0A7W9W621"/>
<sequence>MSFGWLEESGAEREIAVSTRARLARNLAAFPFPHKATPTERKRVAQLVREAAKIGDLTLLHPVELAKLTESQRQELVANQRISPKLAEGTPGQWALLATDGALSILVNEEDHLRLQALASGCQPERVYHQVSTVERLLARGLDFAHDERFGFLTASLANVGTGMRLSVLLHLPALTWLNELEPKLAAVSALGGTVRGLHGEGTQSTGALYQVSHERTYRPESDPLNLVRSVQGAAEVLIAAETDARSRLPRIKPWTLQQTWERTTERISTAEQLPSEEALELLSYRRLAGLLGLTDPLEPTDFAEALLSVGQGESVRQQLTRAALLRNLRG</sequence>
<comment type="caution">
    <text evidence="7">The sequence shown here is derived from an EMBL/GenBank/DDBJ whole genome shotgun (WGS) entry which is preliminary data.</text>
</comment>
<dbReference type="SUPFAM" id="SSF55931">
    <property type="entry name" value="Glutamine synthetase/guanido kinase"/>
    <property type="match status" value="1"/>
</dbReference>
<evidence type="ECO:0000256" key="5">
    <source>
        <dbReference type="PROSITE-ProRule" id="PRU00843"/>
    </source>
</evidence>
<dbReference type="PROSITE" id="PS51510">
    <property type="entry name" value="PHOSPHAGEN_KINASE_C"/>
    <property type="match status" value="1"/>
</dbReference>
<gene>
    <name evidence="7" type="ORF">HNQ39_002810</name>
</gene>
<feature type="binding site" evidence="5">
    <location>
        <begin position="165"/>
        <end position="169"/>
    </location>
    <ligand>
        <name>ATP</name>
        <dbReference type="ChEBI" id="CHEBI:30616"/>
    </ligand>
</feature>
<evidence type="ECO:0000313" key="8">
    <source>
        <dbReference type="Proteomes" id="UP000520814"/>
    </source>
</evidence>
<reference evidence="7 8" key="1">
    <citation type="submission" date="2020-08" db="EMBL/GenBank/DDBJ databases">
        <title>Genomic Encyclopedia of Type Strains, Phase IV (KMG-IV): sequencing the most valuable type-strain genomes for metagenomic binning, comparative biology and taxonomic classification.</title>
        <authorList>
            <person name="Goeker M."/>
        </authorList>
    </citation>
    <scope>NUCLEOTIDE SEQUENCE [LARGE SCALE GENOMIC DNA]</scope>
    <source>
        <strain evidence="7 8">DSM 23562</strain>
    </source>
</reference>
<dbReference type="GO" id="GO:0046314">
    <property type="term" value="P:phosphocreatine biosynthetic process"/>
    <property type="evidence" value="ECO:0007669"/>
    <property type="project" value="InterPro"/>
</dbReference>
<dbReference type="InterPro" id="IPR022414">
    <property type="entry name" value="ATP-guanido_PTrfase_cat"/>
</dbReference>
<dbReference type="InterPro" id="IPR000749">
    <property type="entry name" value="ATP-guanido_PTrfase"/>
</dbReference>
<dbReference type="GO" id="GO:0005615">
    <property type="term" value="C:extracellular space"/>
    <property type="evidence" value="ECO:0007669"/>
    <property type="project" value="TreeGrafter"/>
</dbReference>
<evidence type="ECO:0000256" key="2">
    <source>
        <dbReference type="ARBA" id="ARBA00022741"/>
    </source>
</evidence>
<evidence type="ECO:0000256" key="4">
    <source>
        <dbReference type="ARBA" id="ARBA00022840"/>
    </source>
</evidence>
<dbReference type="Proteomes" id="UP000520814">
    <property type="component" value="Unassembled WGS sequence"/>
</dbReference>
<dbReference type="GO" id="GO:0004111">
    <property type="term" value="F:creatine kinase activity"/>
    <property type="evidence" value="ECO:0007669"/>
    <property type="project" value="InterPro"/>
</dbReference>
<dbReference type="GO" id="GO:1990424">
    <property type="term" value="F:protein arginine kinase activity"/>
    <property type="evidence" value="ECO:0007669"/>
    <property type="project" value="UniProtKB-EC"/>
</dbReference>
<name>A0A7W9W621_ARMRO</name>
<evidence type="ECO:0000256" key="1">
    <source>
        <dbReference type="ARBA" id="ARBA00022679"/>
    </source>
</evidence>
<dbReference type="InterPro" id="IPR014746">
    <property type="entry name" value="Gln_synth/guanido_kin_cat_dom"/>
</dbReference>
<comment type="similarity">
    <text evidence="5">Belongs to the ATP:guanido phosphotransferase family.</text>
</comment>
<dbReference type="EMBL" id="JACHGW010000002">
    <property type="protein sequence ID" value="MBB6051019.1"/>
    <property type="molecule type" value="Genomic_DNA"/>
</dbReference>
<feature type="binding site" evidence="5">
    <location>
        <begin position="196"/>
        <end position="201"/>
    </location>
    <ligand>
        <name>ATP</name>
        <dbReference type="ChEBI" id="CHEBI:30616"/>
    </ligand>
</feature>
<keyword evidence="8" id="KW-1185">Reference proteome</keyword>
<dbReference type="RefSeq" id="WP_184197045.1">
    <property type="nucleotide sequence ID" value="NZ_JACHGW010000002.1"/>
</dbReference>
<accession>A0A7W9W621</accession>
<evidence type="ECO:0000256" key="3">
    <source>
        <dbReference type="ARBA" id="ARBA00022777"/>
    </source>
</evidence>
<dbReference type="InterPro" id="IPR023660">
    <property type="entry name" value="Arg_Kinase"/>
</dbReference>
<protein>
    <submittedName>
        <fullName evidence="7">Protein arginine kinase</fullName>
        <ecNumber evidence="7">2.7.14.1</ecNumber>
    </submittedName>
</protein>